<dbReference type="Pfam" id="PF13561">
    <property type="entry name" value="adh_short_C2"/>
    <property type="match status" value="1"/>
</dbReference>
<protein>
    <submittedName>
        <fullName evidence="2">Short-chain dehydrogenase</fullName>
    </submittedName>
</protein>
<dbReference type="FunFam" id="3.40.50.720:FF:000084">
    <property type="entry name" value="Short-chain dehydrogenase reductase"/>
    <property type="match status" value="1"/>
</dbReference>
<dbReference type="PANTHER" id="PTHR42760">
    <property type="entry name" value="SHORT-CHAIN DEHYDROGENASES/REDUCTASES FAMILY MEMBER"/>
    <property type="match status" value="1"/>
</dbReference>
<dbReference type="GO" id="GO:0030497">
    <property type="term" value="P:fatty acid elongation"/>
    <property type="evidence" value="ECO:0007669"/>
    <property type="project" value="TreeGrafter"/>
</dbReference>
<organism evidence="2 3">
    <name type="scientific">Chryseobacterium piscium</name>
    <dbReference type="NCBI Taxonomy" id="333702"/>
    <lineage>
        <taxon>Bacteria</taxon>
        <taxon>Pseudomonadati</taxon>
        <taxon>Bacteroidota</taxon>
        <taxon>Flavobacteriia</taxon>
        <taxon>Flavobacteriales</taxon>
        <taxon>Weeksellaceae</taxon>
        <taxon>Chryseobacterium group</taxon>
        <taxon>Chryseobacterium</taxon>
    </lineage>
</organism>
<dbReference type="GO" id="GO:0016616">
    <property type="term" value="F:oxidoreductase activity, acting on the CH-OH group of donors, NAD or NADP as acceptor"/>
    <property type="evidence" value="ECO:0007669"/>
    <property type="project" value="TreeGrafter"/>
</dbReference>
<dbReference type="SUPFAM" id="SSF51735">
    <property type="entry name" value="NAD(P)-binding Rossmann-fold domains"/>
    <property type="match status" value="1"/>
</dbReference>
<dbReference type="Proteomes" id="UP000256512">
    <property type="component" value="Unassembled WGS sequence"/>
</dbReference>
<dbReference type="Gene3D" id="3.40.50.720">
    <property type="entry name" value="NAD(P)-binding Rossmann-like Domain"/>
    <property type="match status" value="1"/>
</dbReference>
<dbReference type="InterPro" id="IPR002347">
    <property type="entry name" value="SDR_fam"/>
</dbReference>
<dbReference type="PRINTS" id="PR00080">
    <property type="entry name" value="SDRFAMILY"/>
</dbReference>
<sequence length="249" mass="27566">MYAGLNNKVIILTGAGGLIGREVLKHLSSNGAKVVAVDLKEYESDADIFLTFDVTKTEEIDLLIERVIQNYGRIDGLVNLAYPRTLDWGTKFEDIPFESWQKNVDMQMNTVFYINQKVLEIMKKQKSGSIVNIASIYGVVGNDFTLYEEYGGTSPAAYAAIKGGIVNLTKYLASYYGKYNVRVNCMSPGGVLDEKNQNPSFIKRYSEKSPLKRLGNPAEMAPAISFLLSDDSSFITGHNLMVDGGWTAI</sequence>
<comment type="similarity">
    <text evidence="1">Belongs to the short-chain dehydrogenases/reductases (SDR) family.</text>
</comment>
<reference evidence="2 3" key="1">
    <citation type="journal article" date="2006" name="Int. J. Syst. Evol. Microbiol.">
        <title>Chryseobacterium piscium sp. nov., isolated from fish of the South Atlantic Ocean off South Africa.</title>
        <authorList>
            <person name="de Beer H."/>
            <person name="Hugo C.J."/>
            <person name="Jooste P.J."/>
            <person name="Vancanneyt M."/>
            <person name="Coenye T."/>
            <person name="Vandamme P."/>
        </authorList>
    </citation>
    <scope>NUCLEOTIDE SEQUENCE [LARGE SCALE GENOMIC DNA]</scope>
    <source>
        <strain evidence="2 3">CCUG 51923</strain>
    </source>
</reference>
<dbReference type="AlphaFoldDB" id="A0A3D9BDL8"/>
<evidence type="ECO:0000313" key="3">
    <source>
        <dbReference type="Proteomes" id="UP000256512"/>
    </source>
</evidence>
<comment type="caution">
    <text evidence="2">The sequence shown here is derived from an EMBL/GenBank/DDBJ whole genome shotgun (WGS) entry which is preliminary data.</text>
</comment>
<dbReference type="EMBL" id="QNVS01000075">
    <property type="protein sequence ID" value="REC51462.1"/>
    <property type="molecule type" value="Genomic_DNA"/>
</dbReference>
<gene>
    <name evidence="2" type="ORF">DRF62_17300</name>
</gene>
<name>A0A3D9BDL8_9FLAO</name>
<proteinExistence type="inferred from homology"/>
<evidence type="ECO:0000256" key="1">
    <source>
        <dbReference type="ARBA" id="ARBA00006484"/>
    </source>
</evidence>
<dbReference type="RefSeq" id="WP_115951419.1">
    <property type="nucleotide sequence ID" value="NZ_QNVS01000075.1"/>
</dbReference>
<dbReference type="PANTHER" id="PTHR42760:SF40">
    <property type="entry name" value="3-OXOACYL-[ACYL-CARRIER-PROTEIN] REDUCTASE, CHLOROPLASTIC"/>
    <property type="match status" value="1"/>
</dbReference>
<accession>A0A3D9BDL8</accession>
<evidence type="ECO:0000313" key="2">
    <source>
        <dbReference type="EMBL" id="REC51462.1"/>
    </source>
</evidence>
<keyword evidence="3" id="KW-1185">Reference proteome</keyword>
<dbReference type="InterPro" id="IPR036291">
    <property type="entry name" value="NAD(P)-bd_dom_sf"/>
</dbReference>
<dbReference type="PRINTS" id="PR00081">
    <property type="entry name" value="GDHRDH"/>
</dbReference>